<evidence type="ECO:0000313" key="3">
    <source>
        <dbReference type="Proteomes" id="UP000559027"/>
    </source>
</evidence>
<keyword evidence="3" id="KW-1185">Reference proteome</keyword>
<dbReference type="Proteomes" id="UP000559027">
    <property type="component" value="Unassembled WGS sequence"/>
</dbReference>
<feature type="compositionally biased region" description="Low complexity" evidence="1">
    <location>
        <begin position="243"/>
        <end position="254"/>
    </location>
</feature>
<evidence type="ECO:0000256" key="1">
    <source>
        <dbReference type="SAM" id="MobiDB-lite"/>
    </source>
</evidence>
<feature type="region of interest" description="Disordered" evidence="1">
    <location>
        <begin position="91"/>
        <end position="118"/>
    </location>
</feature>
<proteinExistence type="predicted"/>
<feature type="region of interest" description="Disordered" evidence="1">
    <location>
        <begin position="219"/>
        <end position="269"/>
    </location>
</feature>
<reference evidence="2 3" key="1">
    <citation type="journal article" date="2020" name="ISME J.">
        <title>Uncovering the hidden diversity of litter-decomposition mechanisms in mushroom-forming fungi.</title>
        <authorList>
            <person name="Floudas D."/>
            <person name="Bentzer J."/>
            <person name="Ahren D."/>
            <person name="Johansson T."/>
            <person name="Persson P."/>
            <person name="Tunlid A."/>
        </authorList>
    </citation>
    <scope>NUCLEOTIDE SEQUENCE [LARGE SCALE GENOMIC DNA]</scope>
    <source>
        <strain evidence="2 3">CBS 146.42</strain>
    </source>
</reference>
<protein>
    <submittedName>
        <fullName evidence="2">Uncharacterized protein</fullName>
    </submittedName>
</protein>
<evidence type="ECO:0000313" key="2">
    <source>
        <dbReference type="EMBL" id="KAF5351023.1"/>
    </source>
</evidence>
<sequence length="269" mass="29678">MSSLTDSRTIFVPLSTHDDPYFGHQAISLAIANFINHTSILRARSSTTSTPLDLKIAQIIDDCRVPNIVPYAALYLLAAISRTCTCGKRTASSDELPYDDDDDESPKSPSVLSHRLSQMTTRSPLSRVRKSHWSGYHLLIGTLLVSLRVYQPSFLPETLSEISGIPPTELESLHAAALGCMDKDTELALGWMIKESEFRSLNDVECPVVVMRRKRLYQKKADHQTEGTPMKRLFSISRKSRARSSSGSSFGSLSTEKPGIPSSDSTLSS</sequence>
<comment type="caution">
    <text evidence="2">The sequence shown here is derived from an EMBL/GenBank/DDBJ whole genome shotgun (WGS) entry which is preliminary data.</text>
</comment>
<accession>A0A8H5D1I0</accession>
<organism evidence="2 3">
    <name type="scientific">Leucocoprinus leucothites</name>
    <dbReference type="NCBI Taxonomy" id="201217"/>
    <lineage>
        <taxon>Eukaryota</taxon>
        <taxon>Fungi</taxon>
        <taxon>Dikarya</taxon>
        <taxon>Basidiomycota</taxon>
        <taxon>Agaricomycotina</taxon>
        <taxon>Agaricomycetes</taxon>
        <taxon>Agaricomycetidae</taxon>
        <taxon>Agaricales</taxon>
        <taxon>Agaricineae</taxon>
        <taxon>Agaricaceae</taxon>
        <taxon>Leucocoprinus</taxon>
    </lineage>
</organism>
<gene>
    <name evidence="2" type="ORF">D9756_008216</name>
</gene>
<name>A0A8H5D1I0_9AGAR</name>
<dbReference type="OrthoDB" id="3066583at2759"/>
<dbReference type="AlphaFoldDB" id="A0A8H5D1I0"/>
<dbReference type="EMBL" id="JAACJO010000013">
    <property type="protein sequence ID" value="KAF5351023.1"/>
    <property type="molecule type" value="Genomic_DNA"/>
</dbReference>